<evidence type="ECO:0000256" key="20">
    <source>
        <dbReference type="ARBA" id="ARBA00023098"/>
    </source>
</evidence>
<comment type="catalytic activity">
    <reaction evidence="27">
        <text>prostaglandin H2 = (12S)-hydroxy-(5Z,8E,10E)-heptadecatrienoate + malonaldehyde</text>
        <dbReference type="Rhea" id="RHEA:48644"/>
        <dbReference type="ChEBI" id="CHEBI:57405"/>
        <dbReference type="ChEBI" id="CHEBI:90694"/>
        <dbReference type="ChEBI" id="CHEBI:566274"/>
    </reaction>
</comment>
<feature type="transmembrane region" description="Helical" evidence="34">
    <location>
        <begin position="12"/>
        <end position="32"/>
    </location>
</feature>
<dbReference type="PANTHER" id="PTHR24302:SF47">
    <property type="entry name" value="CYTOCHROME P450"/>
    <property type="match status" value="1"/>
</dbReference>
<feature type="binding site" description="axial binding residue" evidence="33">
    <location>
        <position position="964"/>
    </location>
    <ligand>
        <name>heme</name>
        <dbReference type="ChEBI" id="CHEBI:30413"/>
    </ligand>
    <ligandPart>
        <name>Fe</name>
        <dbReference type="ChEBI" id="CHEBI:18248"/>
    </ligandPart>
</feature>
<evidence type="ECO:0000256" key="9">
    <source>
        <dbReference type="ARBA" id="ARBA00022516"/>
    </source>
</evidence>
<dbReference type="GO" id="GO:0005506">
    <property type="term" value="F:iron ion binding"/>
    <property type="evidence" value="ECO:0007669"/>
    <property type="project" value="InterPro"/>
</dbReference>
<evidence type="ECO:0000256" key="15">
    <source>
        <dbReference type="ARBA" id="ARBA00022832"/>
    </source>
</evidence>
<evidence type="ECO:0000256" key="33">
    <source>
        <dbReference type="PIRSR" id="PIRSR602401-1"/>
    </source>
</evidence>
<evidence type="ECO:0000256" key="24">
    <source>
        <dbReference type="ARBA" id="ARBA00023239"/>
    </source>
</evidence>
<dbReference type="GO" id="GO:0008395">
    <property type="term" value="F:steroid hydroxylase activity"/>
    <property type="evidence" value="ECO:0007669"/>
    <property type="project" value="TreeGrafter"/>
</dbReference>
<evidence type="ECO:0000256" key="11">
    <source>
        <dbReference type="ARBA" id="ARBA00022617"/>
    </source>
</evidence>
<evidence type="ECO:0000256" key="10">
    <source>
        <dbReference type="ARBA" id="ARBA00022585"/>
    </source>
</evidence>
<feature type="transmembrane region" description="Helical" evidence="34">
    <location>
        <begin position="527"/>
        <end position="545"/>
    </location>
</feature>
<comment type="cofactor">
    <cofactor evidence="3 33">
        <name>heme</name>
        <dbReference type="ChEBI" id="CHEBI:30413"/>
    </cofactor>
</comment>
<keyword evidence="9" id="KW-0444">Lipid biosynthesis</keyword>
<protein>
    <recommendedName>
        <fullName evidence="30">Thromboxane-A synthase</fullName>
        <ecNumber evidence="7">4.2.1.152</ecNumber>
        <ecNumber evidence="29">5.3.99.5</ecNumber>
    </recommendedName>
    <alternativeName>
        <fullName evidence="31">Cytochrome P450 5A1</fullName>
    </alternativeName>
    <alternativeName>
        <fullName evidence="25">Hydroperoxy icosatetraenoate dehydratase</fullName>
    </alternativeName>
</protein>
<comment type="catalytic activity">
    <reaction evidence="2">
        <text>a hydroperoxyeicosatetraenoate = an oxoeicosatetraenoate + H2O</text>
        <dbReference type="Rhea" id="RHEA:55556"/>
        <dbReference type="ChEBI" id="CHEBI:15377"/>
        <dbReference type="ChEBI" id="CHEBI:59720"/>
        <dbReference type="ChEBI" id="CHEBI:131859"/>
        <dbReference type="EC" id="4.2.1.152"/>
    </reaction>
    <physiologicalReaction direction="left-to-right" evidence="2">
        <dbReference type="Rhea" id="RHEA:55557"/>
    </physiologicalReaction>
</comment>
<comment type="catalytic activity">
    <reaction evidence="1">
        <text>(15S)-hydroperoxy-(5Z,8Z,11Z,13E)-eicosatetraenoate = 15-oxo-(5Z,8Z,11Z,13E)-eicosatetraenoate + H2O</text>
        <dbReference type="Rhea" id="RHEA:48636"/>
        <dbReference type="ChEBI" id="CHEBI:15377"/>
        <dbReference type="ChEBI" id="CHEBI:57410"/>
        <dbReference type="ChEBI" id="CHEBI:57446"/>
    </reaction>
    <physiologicalReaction direction="left-to-right" evidence="1">
        <dbReference type="Rhea" id="RHEA:48637"/>
    </physiologicalReaction>
</comment>
<evidence type="ECO:0000256" key="13">
    <source>
        <dbReference type="ARBA" id="ARBA00022723"/>
    </source>
</evidence>
<evidence type="ECO:0000256" key="25">
    <source>
        <dbReference type="ARBA" id="ARBA00033404"/>
    </source>
</evidence>
<dbReference type="GO" id="GO:0001516">
    <property type="term" value="P:prostaglandin biosynthetic process"/>
    <property type="evidence" value="ECO:0007669"/>
    <property type="project" value="UniProtKB-KW"/>
</dbReference>
<evidence type="ECO:0000256" key="28">
    <source>
        <dbReference type="ARBA" id="ARBA00036475"/>
    </source>
</evidence>
<proteinExistence type="inferred from homology"/>
<evidence type="ECO:0000256" key="7">
    <source>
        <dbReference type="ARBA" id="ARBA00013084"/>
    </source>
</evidence>
<evidence type="ECO:0000256" key="32">
    <source>
        <dbReference type="ARBA" id="ARBA00054825"/>
    </source>
</evidence>
<dbReference type="Gene3D" id="1.10.630.10">
    <property type="entry name" value="Cytochrome P450"/>
    <property type="match status" value="2"/>
</dbReference>
<comment type="catalytic activity">
    <reaction evidence="28">
        <text>prostaglandin H2 = thromboxane A2</text>
        <dbReference type="Rhea" id="RHEA:17137"/>
        <dbReference type="ChEBI" id="CHEBI:57405"/>
        <dbReference type="ChEBI" id="CHEBI:57445"/>
        <dbReference type="EC" id="5.3.99.5"/>
    </reaction>
    <physiologicalReaction direction="left-to-right" evidence="28">
        <dbReference type="Rhea" id="RHEA:17138"/>
    </physiologicalReaction>
</comment>
<dbReference type="GO" id="GO:0004796">
    <property type="term" value="F:thromboxane-A synthase activity"/>
    <property type="evidence" value="ECO:0007669"/>
    <property type="project" value="UniProtKB-EC"/>
</dbReference>
<keyword evidence="23" id="KW-0413">Isomerase</keyword>
<evidence type="ECO:0000256" key="5">
    <source>
        <dbReference type="ARBA" id="ARBA00010617"/>
    </source>
</evidence>
<keyword evidence="11 33" id="KW-0349">Heme</keyword>
<evidence type="ECO:0000256" key="31">
    <source>
        <dbReference type="ARBA" id="ARBA00042726"/>
    </source>
</evidence>
<keyword evidence="14" id="KW-0256">Endoplasmic reticulum</keyword>
<evidence type="ECO:0000256" key="2">
    <source>
        <dbReference type="ARBA" id="ARBA00001719"/>
    </source>
</evidence>
<keyword evidence="22" id="KW-0275">Fatty acid biosynthesis</keyword>
<evidence type="ECO:0000256" key="14">
    <source>
        <dbReference type="ARBA" id="ARBA00022824"/>
    </source>
</evidence>
<gene>
    <name evidence="35" type="ORF">PMEA_00024534</name>
</gene>
<dbReference type="InterPro" id="IPR002401">
    <property type="entry name" value="Cyt_P450_E_grp-I"/>
</dbReference>
<evidence type="ECO:0000256" key="1">
    <source>
        <dbReference type="ARBA" id="ARBA00001143"/>
    </source>
</evidence>
<evidence type="ECO:0000256" key="34">
    <source>
        <dbReference type="SAM" id="Phobius"/>
    </source>
</evidence>
<dbReference type="PROSITE" id="PS00086">
    <property type="entry name" value="CYTOCHROME_P450"/>
    <property type="match status" value="2"/>
</dbReference>
<dbReference type="EMBL" id="CALNXJ010000046">
    <property type="protein sequence ID" value="CAH3149861.1"/>
    <property type="molecule type" value="Genomic_DNA"/>
</dbReference>
<evidence type="ECO:0000256" key="8">
    <source>
        <dbReference type="ARBA" id="ARBA00022501"/>
    </source>
</evidence>
<keyword evidence="12 34" id="KW-0812">Transmembrane</keyword>
<evidence type="ECO:0000313" key="36">
    <source>
        <dbReference type="Proteomes" id="UP001159428"/>
    </source>
</evidence>
<dbReference type="GO" id="GO:0020037">
    <property type="term" value="F:heme binding"/>
    <property type="evidence" value="ECO:0007669"/>
    <property type="project" value="InterPro"/>
</dbReference>
<evidence type="ECO:0000256" key="18">
    <source>
        <dbReference type="ARBA" id="ARBA00023004"/>
    </source>
</evidence>
<evidence type="ECO:0000256" key="23">
    <source>
        <dbReference type="ARBA" id="ARBA00023235"/>
    </source>
</evidence>
<dbReference type="EC" id="4.2.1.152" evidence="7"/>
<dbReference type="InterPro" id="IPR001128">
    <property type="entry name" value="Cyt_P450"/>
</dbReference>
<dbReference type="PRINTS" id="PR00385">
    <property type="entry name" value="P450"/>
</dbReference>
<keyword evidence="16 34" id="KW-1133">Transmembrane helix</keyword>
<keyword evidence="17" id="KW-0560">Oxidoreductase</keyword>
<evidence type="ECO:0000256" key="6">
    <source>
        <dbReference type="ARBA" id="ARBA00011245"/>
    </source>
</evidence>
<evidence type="ECO:0000256" key="3">
    <source>
        <dbReference type="ARBA" id="ARBA00001971"/>
    </source>
</evidence>
<keyword evidence="36" id="KW-1185">Reference proteome</keyword>
<dbReference type="Pfam" id="PF00067">
    <property type="entry name" value="p450"/>
    <property type="match status" value="3"/>
</dbReference>
<evidence type="ECO:0000256" key="29">
    <source>
        <dbReference type="ARBA" id="ARBA00038872"/>
    </source>
</evidence>
<evidence type="ECO:0000256" key="16">
    <source>
        <dbReference type="ARBA" id="ARBA00022989"/>
    </source>
</evidence>
<comment type="catalytic activity">
    <reaction evidence="26">
        <text>(15S)-hydroperoxy-(5Z,8Z,11Z,13E)-eicosatetraenoate + AH2 = (15S)-hydroxy-(5Z,8Z,11Z,13E)-eicosatetraenoate + A + H2O</text>
        <dbReference type="Rhea" id="RHEA:48856"/>
        <dbReference type="ChEBI" id="CHEBI:13193"/>
        <dbReference type="ChEBI" id="CHEBI:15377"/>
        <dbReference type="ChEBI" id="CHEBI:17499"/>
        <dbReference type="ChEBI" id="CHEBI:57409"/>
        <dbReference type="ChEBI" id="CHEBI:57446"/>
    </reaction>
    <physiologicalReaction direction="left-to-right" evidence="26">
        <dbReference type="Rhea" id="RHEA:48857"/>
    </physiologicalReaction>
</comment>
<comment type="similarity">
    <text evidence="5">Belongs to the cytochrome P450 family.</text>
</comment>
<evidence type="ECO:0000256" key="22">
    <source>
        <dbReference type="ARBA" id="ARBA00023160"/>
    </source>
</evidence>
<evidence type="ECO:0000256" key="12">
    <source>
        <dbReference type="ARBA" id="ARBA00022692"/>
    </source>
</evidence>
<dbReference type="AlphaFoldDB" id="A0AAU9XJ45"/>
<dbReference type="InterPro" id="IPR036396">
    <property type="entry name" value="Cyt_P450_sf"/>
</dbReference>
<keyword evidence="21 34" id="KW-0472">Membrane</keyword>
<keyword evidence="10" id="KW-0643">Prostaglandin biosynthesis</keyword>
<evidence type="ECO:0000256" key="26">
    <source>
        <dbReference type="ARBA" id="ARBA00036380"/>
    </source>
</evidence>
<name>A0AAU9XJ45_9CNID</name>
<dbReference type="EC" id="5.3.99.5" evidence="29"/>
<keyword evidence="8" id="KW-0644">Prostaglandin metabolism</keyword>
<keyword evidence="19" id="KW-0503">Monooxygenase</keyword>
<evidence type="ECO:0000256" key="27">
    <source>
        <dbReference type="ARBA" id="ARBA00036424"/>
    </source>
</evidence>
<dbReference type="FunFam" id="1.10.630.10:FF:000003">
    <property type="entry name" value="cytochrome P450 3A12-like isoform X2"/>
    <property type="match status" value="2"/>
</dbReference>
<dbReference type="CDD" id="cd11055">
    <property type="entry name" value="CYP3A-like"/>
    <property type="match status" value="2"/>
</dbReference>
<comment type="subunit">
    <text evidence="6">Monomer.</text>
</comment>
<evidence type="ECO:0000313" key="35">
    <source>
        <dbReference type="EMBL" id="CAH3149861.1"/>
    </source>
</evidence>
<keyword evidence="13 33" id="KW-0479">Metal-binding</keyword>
<evidence type="ECO:0000256" key="4">
    <source>
        <dbReference type="ARBA" id="ARBA00004477"/>
    </source>
</evidence>
<keyword evidence="20" id="KW-0443">Lipid metabolism</keyword>
<organism evidence="35 36">
    <name type="scientific">Pocillopora meandrina</name>
    <dbReference type="NCBI Taxonomy" id="46732"/>
    <lineage>
        <taxon>Eukaryota</taxon>
        <taxon>Metazoa</taxon>
        <taxon>Cnidaria</taxon>
        <taxon>Anthozoa</taxon>
        <taxon>Hexacorallia</taxon>
        <taxon>Scleractinia</taxon>
        <taxon>Astrocoeniina</taxon>
        <taxon>Pocilloporidae</taxon>
        <taxon>Pocillopora</taxon>
    </lineage>
</organism>
<reference evidence="35 36" key="1">
    <citation type="submission" date="2022-05" db="EMBL/GenBank/DDBJ databases">
        <authorList>
            <consortium name="Genoscope - CEA"/>
            <person name="William W."/>
        </authorList>
    </citation>
    <scope>NUCLEOTIDE SEQUENCE [LARGE SCALE GENOMIC DNA]</scope>
</reference>
<dbReference type="PANTHER" id="PTHR24302">
    <property type="entry name" value="CYTOCHROME P450 FAMILY 3"/>
    <property type="match status" value="1"/>
</dbReference>
<dbReference type="GO" id="GO:0106256">
    <property type="term" value="F:hydroperoxy icosatetraenoate dehydratase activity"/>
    <property type="evidence" value="ECO:0007669"/>
    <property type="project" value="UniProtKB-EC"/>
</dbReference>
<evidence type="ECO:0000256" key="21">
    <source>
        <dbReference type="ARBA" id="ARBA00023136"/>
    </source>
</evidence>
<keyword evidence="15" id="KW-0276">Fatty acid metabolism</keyword>
<sequence>MALLDLLEPLLVHWQTILIASAIFSVYFYWIVPYRAARAIYPKGPIPLPFIGHLWDTVKHKGLMHLQMDEYCKKYGQVYSMLTFGSKPCIIISDPEMLRDIFVKEFGSFADRPVFFKLPEPLNSMLTIATKDKWKRIRNTLSPAFSALKMKQIVPLMNICCDNLIKKLGEFADKEESVDIKKLHQCLTMDAIVSAAFGFQVNSQNNPDDPVLKAAKKAMNQSTSQKILLTFLSTMPFGAKIMEKIPSLWMSNNIPLLNITEEIVHTKRESGGSSSTRKDMLDLMLAASDDPSVPETKKLSDMEVIAQSLVFLAAGYETTSTTLSFVSHHLAINPEIQDKLQQEIDSVWPDENQMLSYETVHEMPYLDMVLAESLRMYPPGIKDKSYFTETSCVHEPLCGRGSGLVDSMLGWAGRGFVIVRVCTKACVLKGVKIPEGLIVAIPVYSIQRDPSIYPDPDEFDPERFSPAAKQSINPYSYMPFGHGPHNCIGMRFALMEMKMVLARMLKKYRLEVAADTKIPPDQFLEHWPTILIASSILLVYLYFIVPYRTLKAVCPKGPTPLPFIGHSLDAIKHKGSMHLQIDEYYKKYGDVFSMFILGNMSSIVVSDPDLLRDLFVKDFASFADRPEFFKQPEPLCYMMSEAKKEQWKRIRNTLTPSFSALKMKQMVPLMNASCDNLIKKLGEFVDTEKSVDIQKIHQCLTMEVILSSVFGFQVDAQNNPDDPVLNAAKLTMSQTTFQKIILGGVTLLPFGMKLLENIPALFLSNFTPLLKISEEIVQIKKGSVGRSSRKDMLDLMLSAADDSSLPESKKLSDAEIIAQSFVFLAAGYETTSTTLSFMSHHLAVDPEIQEKVQQEIDSVWPDENQMLSYDAVHEMPYLDMVAAEVLRMYPPGFITARACTEECTIKGIKMAEGLTVVVPIYSIHRDPRYYPNPDKFDPDRFLPAAKQSRNPYTYLPFGHGPRNCIGMRFAQMEMKLAMARILKKYSFEVAPDTKIPPEVTISSTLTCSGVNVRVKSRNK</sequence>
<accession>A0AAU9XJ45</accession>
<dbReference type="InterPro" id="IPR017972">
    <property type="entry name" value="Cyt_P450_CS"/>
</dbReference>
<evidence type="ECO:0000256" key="17">
    <source>
        <dbReference type="ARBA" id="ARBA00023002"/>
    </source>
</evidence>
<dbReference type="GO" id="GO:0005789">
    <property type="term" value="C:endoplasmic reticulum membrane"/>
    <property type="evidence" value="ECO:0007669"/>
    <property type="project" value="UniProtKB-SubCell"/>
</dbReference>
<evidence type="ECO:0000256" key="30">
    <source>
        <dbReference type="ARBA" id="ARBA00040834"/>
    </source>
</evidence>
<dbReference type="PRINTS" id="PR00463">
    <property type="entry name" value="EP450I"/>
</dbReference>
<comment type="subcellular location">
    <subcellularLocation>
        <location evidence="4">Endoplasmic reticulum membrane</location>
        <topology evidence="4">Multi-pass membrane protein</topology>
    </subcellularLocation>
</comment>
<dbReference type="GO" id="GO:0016705">
    <property type="term" value="F:oxidoreductase activity, acting on paired donors, with incorporation or reduction of molecular oxygen"/>
    <property type="evidence" value="ECO:0007669"/>
    <property type="project" value="InterPro"/>
</dbReference>
<dbReference type="InterPro" id="IPR050705">
    <property type="entry name" value="Cytochrome_P450_3A"/>
</dbReference>
<comment type="function">
    <text evidence="32">Catalyzes the conversion of prostaglandin H2 (PGH2) to thromboxane A2 (TXA2), a potent inducer of blood vessel constriction and platelet aggregation. Also cleaves PGH2 to 12-hydroxy-heptadecatrienoicacid (12-HHT) and malondialdehyde, which is known to act as a mediator of DNA damage. 12-HHT and malondialdehyde are formed stoichiometrically in the same amounts as TXA2. Additionally, displays dehydratase activity, toward (15S)-hydroperoxy-(5Z,8Z,11Z,13E)-eicosatetraenoate (15(S)-HPETE) producing 15-KETE and 15-HETE.</text>
</comment>
<comment type="caution">
    <text evidence="35">The sequence shown here is derived from an EMBL/GenBank/DDBJ whole genome shotgun (WGS) entry which is preliminary data.</text>
</comment>
<keyword evidence="24" id="KW-0456">Lyase</keyword>
<keyword evidence="18 33" id="KW-0408">Iron</keyword>
<dbReference type="SUPFAM" id="SSF48264">
    <property type="entry name" value="Cytochrome P450"/>
    <property type="match status" value="3"/>
</dbReference>
<evidence type="ECO:0000256" key="19">
    <source>
        <dbReference type="ARBA" id="ARBA00023033"/>
    </source>
</evidence>
<dbReference type="Proteomes" id="UP001159428">
    <property type="component" value="Unassembled WGS sequence"/>
</dbReference>